<feature type="transmembrane region" description="Helical" evidence="7">
    <location>
        <begin position="253"/>
        <end position="275"/>
    </location>
</feature>
<dbReference type="InterPro" id="IPR025383">
    <property type="entry name" value="MrpA_C/MbhD"/>
</dbReference>
<evidence type="ECO:0000259" key="9">
    <source>
        <dbReference type="Pfam" id="PF13244"/>
    </source>
</evidence>
<dbReference type="Pfam" id="PF13244">
    <property type="entry name" value="MbhD"/>
    <property type="match status" value="1"/>
</dbReference>
<proteinExistence type="inferred from homology"/>
<dbReference type="PANTHER" id="PTHR33932">
    <property type="entry name" value="NA(+)/H(+) ANTIPORTER SUBUNIT B"/>
    <property type="match status" value="1"/>
</dbReference>
<feature type="transmembrane region" description="Helical" evidence="7">
    <location>
        <begin position="192"/>
        <end position="215"/>
    </location>
</feature>
<keyword evidence="6 7" id="KW-0472">Membrane</keyword>
<evidence type="ECO:0000313" key="10">
    <source>
        <dbReference type="EMBL" id="MBK1630097.1"/>
    </source>
</evidence>
<evidence type="ECO:0000256" key="5">
    <source>
        <dbReference type="ARBA" id="ARBA00022989"/>
    </source>
</evidence>
<dbReference type="InterPro" id="IPR050622">
    <property type="entry name" value="CPA3_antiporter_subunitB"/>
</dbReference>
<feature type="transmembrane region" description="Helical" evidence="7">
    <location>
        <begin position="287"/>
        <end position="308"/>
    </location>
</feature>
<reference evidence="10 11" key="1">
    <citation type="journal article" date="2020" name="Microorganisms">
        <title>Osmotic Adaptation and Compatible Solute Biosynthesis of Phototrophic Bacteria as Revealed from Genome Analyses.</title>
        <authorList>
            <person name="Imhoff J.F."/>
            <person name="Rahn T."/>
            <person name="Kunzel S."/>
            <person name="Keller A."/>
            <person name="Neulinger S.C."/>
        </authorList>
    </citation>
    <scope>NUCLEOTIDE SEQUENCE [LARGE SCALE GENOMIC DNA]</scope>
    <source>
        <strain evidence="10 11">DSM 6210</strain>
    </source>
</reference>
<feature type="transmembrane region" description="Helical" evidence="7">
    <location>
        <begin position="36"/>
        <end position="54"/>
    </location>
</feature>
<dbReference type="Pfam" id="PF04039">
    <property type="entry name" value="MnhB"/>
    <property type="match status" value="1"/>
</dbReference>
<protein>
    <submittedName>
        <fullName evidence="10">Sodium:proton antiporter</fullName>
    </submittedName>
</protein>
<comment type="subcellular location">
    <subcellularLocation>
        <location evidence="1">Cell membrane</location>
        <topology evidence="1">Multi-pass membrane protein</topology>
    </subcellularLocation>
</comment>
<dbReference type="Proteomes" id="UP000748752">
    <property type="component" value="Unassembled WGS sequence"/>
</dbReference>
<keyword evidence="5 7" id="KW-1133">Transmembrane helix</keyword>
<dbReference type="RefSeq" id="WP_200234612.1">
    <property type="nucleotide sequence ID" value="NZ_NRRV01000008.1"/>
</dbReference>
<evidence type="ECO:0000313" key="11">
    <source>
        <dbReference type="Proteomes" id="UP000748752"/>
    </source>
</evidence>
<evidence type="ECO:0000256" key="4">
    <source>
        <dbReference type="ARBA" id="ARBA00022692"/>
    </source>
</evidence>
<feature type="domain" description="MrpA C-terminal/MbhD" evidence="9">
    <location>
        <begin position="19"/>
        <end position="83"/>
    </location>
</feature>
<comment type="caution">
    <text evidence="10">The sequence shown here is derived from an EMBL/GenBank/DDBJ whole genome shotgun (WGS) entry which is preliminary data.</text>
</comment>
<feature type="transmembrane region" description="Helical" evidence="7">
    <location>
        <begin position="154"/>
        <end position="171"/>
    </location>
</feature>
<evidence type="ECO:0000256" key="7">
    <source>
        <dbReference type="SAM" id="Phobius"/>
    </source>
</evidence>
<feature type="transmembrane region" description="Helical" evidence="7">
    <location>
        <begin position="12"/>
        <end position="29"/>
    </location>
</feature>
<keyword evidence="4 7" id="KW-0812">Transmembrane</keyword>
<evidence type="ECO:0000256" key="1">
    <source>
        <dbReference type="ARBA" id="ARBA00004651"/>
    </source>
</evidence>
<gene>
    <name evidence="10" type="ORF">CKO31_04945</name>
</gene>
<name>A0ABS1CDX0_9GAMM</name>
<feature type="domain" description="Na+/H+ antiporter MnhB subunit-related protein" evidence="8">
    <location>
        <begin position="194"/>
        <end position="307"/>
    </location>
</feature>
<feature type="transmembrane region" description="Helical" evidence="7">
    <location>
        <begin position="221"/>
        <end position="241"/>
    </location>
</feature>
<comment type="similarity">
    <text evidence="2">Belongs to the CPA3 antiporters (TC 2.A.63) subunit B family.</text>
</comment>
<dbReference type="InterPro" id="IPR007182">
    <property type="entry name" value="MnhB"/>
</dbReference>
<feature type="transmembrane region" description="Helical" evidence="7">
    <location>
        <begin position="94"/>
        <end position="117"/>
    </location>
</feature>
<feature type="transmembrane region" description="Helical" evidence="7">
    <location>
        <begin position="60"/>
        <end position="82"/>
    </location>
</feature>
<accession>A0ABS1CDX0</accession>
<evidence type="ECO:0000256" key="3">
    <source>
        <dbReference type="ARBA" id="ARBA00022475"/>
    </source>
</evidence>
<organism evidence="10 11">
    <name type="scientific">Thiohalocapsa halophila</name>
    <dbReference type="NCBI Taxonomy" id="69359"/>
    <lineage>
        <taxon>Bacteria</taxon>
        <taxon>Pseudomonadati</taxon>
        <taxon>Pseudomonadota</taxon>
        <taxon>Gammaproteobacteria</taxon>
        <taxon>Chromatiales</taxon>
        <taxon>Chromatiaceae</taxon>
        <taxon>Thiohalocapsa</taxon>
    </lineage>
</organism>
<evidence type="ECO:0000256" key="2">
    <source>
        <dbReference type="ARBA" id="ARBA00009425"/>
    </source>
</evidence>
<keyword evidence="11" id="KW-1185">Reference proteome</keyword>
<dbReference type="EMBL" id="NRRV01000008">
    <property type="protein sequence ID" value="MBK1630097.1"/>
    <property type="molecule type" value="Genomic_DNA"/>
</dbReference>
<sequence>MPDLPLPDARFADIPLGLALLVLALWLIATRRDRSAVIGFTAYGLLVAVVWVRLGAIDVALTEAALGGGLMGLLLLTAAARLGEPRGQPAPPMFMRLLVGLLCVGVTGVLAVVVLSLPTPAPNLVAAVAEHQHTTELGNPVAAVLVAFRAVDTLLESVVLALAVIVLWSFAPDAAWGERPRTLELGTPGPALVLLARLLPPLGLVVGVHLFWAGADDPGGPFQAGAVLAAMATLMWLARLGAPPPVQSRLTRVGLVVGPLVFLLIGLAGVVAADAFLGYPEGLTKPLILIIEAVKTLSVAVALALLVAGPPALPGNHLPSRAAS</sequence>
<dbReference type="PANTHER" id="PTHR33932:SF4">
    <property type="entry name" value="NA(+)_H(+) ANTIPORTER SUBUNIT B"/>
    <property type="match status" value="1"/>
</dbReference>
<evidence type="ECO:0000256" key="6">
    <source>
        <dbReference type="ARBA" id="ARBA00023136"/>
    </source>
</evidence>
<keyword evidence="3" id="KW-1003">Cell membrane</keyword>
<evidence type="ECO:0000259" key="8">
    <source>
        <dbReference type="Pfam" id="PF04039"/>
    </source>
</evidence>